<dbReference type="RefSeq" id="WP_015047060.1">
    <property type="nucleotide sequence ID" value="NC_018868.3"/>
</dbReference>
<proteinExistence type="predicted"/>
<dbReference type="SUPFAM" id="SSF47413">
    <property type="entry name" value="lambda repressor-like DNA-binding domains"/>
    <property type="match status" value="1"/>
</dbReference>
<protein>
    <submittedName>
        <fullName evidence="2">XRE family transcriptional regulator</fullName>
    </submittedName>
</protein>
<dbReference type="Gene3D" id="1.10.260.40">
    <property type="entry name" value="lambda repressor-like DNA-binding domains"/>
    <property type="match status" value="1"/>
</dbReference>
<evidence type="ECO:0000259" key="1">
    <source>
        <dbReference type="PROSITE" id="PS50943"/>
    </source>
</evidence>
<evidence type="ECO:0000313" key="2">
    <source>
        <dbReference type="EMBL" id="AFU98895.1"/>
    </source>
</evidence>
<dbReference type="STRING" id="1117647.M5M_08530"/>
<dbReference type="SMART" id="SM00530">
    <property type="entry name" value="HTH_XRE"/>
    <property type="match status" value="1"/>
</dbReference>
<evidence type="ECO:0000313" key="3">
    <source>
        <dbReference type="Proteomes" id="UP000000466"/>
    </source>
</evidence>
<dbReference type="AlphaFoldDB" id="K4KKY1"/>
<dbReference type="InterPro" id="IPR001387">
    <property type="entry name" value="Cro/C1-type_HTH"/>
</dbReference>
<dbReference type="HOGENOM" id="CLU_083309_0_0_6"/>
<dbReference type="PANTHER" id="PTHR35010:SF4">
    <property type="entry name" value="BLL5781 PROTEIN"/>
    <property type="match status" value="1"/>
</dbReference>
<dbReference type="Proteomes" id="UP000000466">
    <property type="component" value="Chromosome"/>
</dbReference>
<dbReference type="InterPro" id="IPR010982">
    <property type="entry name" value="Lambda_DNA-bd_dom_sf"/>
</dbReference>
<keyword evidence="3" id="KW-1185">Reference proteome</keyword>
<dbReference type="PANTHER" id="PTHR35010">
    <property type="entry name" value="BLL4672 PROTEIN-RELATED"/>
    <property type="match status" value="1"/>
</dbReference>
<sequence>MSGPRAASPEASHTNQTFGRFLRFWRELHGLSQEQLAERINSSARHIRRLETGAGQPSAGMVEDIANTLQLGARDRNHLRIAAGFHVQEAPVDFHSPGLRWLRNAMRLTLKAQNPYPGLLMDRAGDILMVNRAWVNFHRQLLSAEALDQVTNLFSFLFSHSQLIKDSGADTMALILMALKQNALFSNAEGDIAAFEHYLQSPAAPADWQRRAAALEPMASYRLHLPFNGQSQRFYSVSQTVGALGPAAFLAEPRLTLTTLYPEDASLDLSALMTEPHKHPLLVD</sequence>
<name>K4KKY1_SIMAS</name>
<reference evidence="2 3" key="1">
    <citation type="journal article" date="2013" name="Genome Announc.">
        <title>Complete genome sequence of Simiduia agarivorans SA1(T), a marine bacterium able to degrade a variety of polysaccharides.</title>
        <authorList>
            <person name="Lin S.Y."/>
            <person name="Shieh W.Y."/>
            <person name="Chen J.S."/>
            <person name="Tang S.L."/>
        </authorList>
    </citation>
    <scope>NUCLEOTIDE SEQUENCE [LARGE SCALE GENOMIC DNA]</scope>
    <source>
        <strain evidence="3">DSM 21679 / JCM 13881 / BCRC 17597 / SA1</strain>
    </source>
</reference>
<dbReference type="CDD" id="cd00093">
    <property type="entry name" value="HTH_XRE"/>
    <property type="match status" value="1"/>
</dbReference>
<dbReference type="PROSITE" id="PS50943">
    <property type="entry name" value="HTH_CROC1"/>
    <property type="match status" value="1"/>
</dbReference>
<organism evidence="2 3">
    <name type="scientific">Simiduia agarivorans (strain DSM 21679 / JCM 13881 / BCRC 17597 / SA1)</name>
    <dbReference type="NCBI Taxonomy" id="1117647"/>
    <lineage>
        <taxon>Bacteria</taxon>
        <taxon>Pseudomonadati</taxon>
        <taxon>Pseudomonadota</taxon>
        <taxon>Gammaproteobacteria</taxon>
        <taxon>Cellvibrionales</taxon>
        <taxon>Cellvibrionaceae</taxon>
        <taxon>Simiduia</taxon>
    </lineage>
</organism>
<gene>
    <name evidence="2" type="ordered locus">M5M_08530</name>
</gene>
<dbReference type="eggNOG" id="COG1396">
    <property type="taxonomic scope" value="Bacteria"/>
</dbReference>
<accession>K4KKY1</accession>
<dbReference type="Pfam" id="PF13560">
    <property type="entry name" value="HTH_31"/>
    <property type="match status" value="1"/>
</dbReference>
<feature type="domain" description="HTH cro/C1-type" evidence="1">
    <location>
        <begin position="22"/>
        <end position="76"/>
    </location>
</feature>
<dbReference type="GO" id="GO:0003677">
    <property type="term" value="F:DNA binding"/>
    <property type="evidence" value="ECO:0007669"/>
    <property type="project" value="InterPro"/>
</dbReference>
<dbReference type="OrthoDB" id="2959414at2"/>
<dbReference type="KEGG" id="saga:M5M_08530"/>
<dbReference type="EMBL" id="CP003746">
    <property type="protein sequence ID" value="AFU98895.1"/>
    <property type="molecule type" value="Genomic_DNA"/>
</dbReference>